<sequence>MFGNQSLAKSVLSFALLGSILGNVVVGLPTTPTGNGKDDDTTKIEQTFFSVQCIRGSWGEAQRCGAWCSSAGRLNVNRTRCPAGTQAADDVYFDCYCIGECTPCNDRAKAEAEARVKAKEEVKPEAEG</sequence>
<evidence type="ECO:0000313" key="3">
    <source>
        <dbReference type="EMBL" id="VIO56621.1"/>
    </source>
</evidence>
<keyword evidence="1" id="KW-0732">Signal</keyword>
<reference evidence="2" key="2">
    <citation type="submission" date="2021-03" db="EMBL/GenBank/DDBJ databases">
        <authorList>
            <person name="Alouane T."/>
            <person name="Langin T."/>
            <person name="Bonhomme L."/>
        </authorList>
    </citation>
    <scope>NUCLEOTIDE SEQUENCE</scope>
    <source>
        <strain evidence="2">MDC_Fg202</strain>
    </source>
</reference>
<dbReference type="OrthoDB" id="5006363at2759"/>
<dbReference type="AlphaFoldDB" id="A0A2H3GV12"/>
<dbReference type="EMBL" id="CAJPIJ010000108">
    <property type="protein sequence ID" value="CAG1978255.1"/>
    <property type="molecule type" value="Genomic_DNA"/>
</dbReference>
<evidence type="ECO:0000313" key="2">
    <source>
        <dbReference type="EMBL" id="CAG1978255.1"/>
    </source>
</evidence>
<protein>
    <submittedName>
        <fullName evidence="2">Uncharacterized protein</fullName>
    </submittedName>
</protein>
<proteinExistence type="predicted"/>
<accession>A0A2H3GV12</accession>
<evidence type="ECO:0000256" key="1">
    <source>
        <dbReference type="SAM" id="SignalP"/>
    </source>
</evidence>
<feature type="signal peptide" evidence="1">
    <location>
        <begin position="1"/>
        <end position="22"/>
    </location>
</feature>
<feature type="chain" id="PRO_5041061567" evidence="1">
    <location>
        <begin position="23"/>
        <end position="128"/>
    </location>
</feature>
<gene>
    <name evidence="3" type="ORF">FUG_LOCUS220859</name>
    <name evidence="2" type="ORF">MDCFG202_LOCUS170774</name>
</gene>
<name>A0A2H3GV12_GIBZA</name>
<organism evidence="2 4">
    <name type="scientific">Gibberella zeae</name>
    <name type="common">Wheat head blight fungus</name>
    <name type="synonym">Fusarium graminearum</name>
    <dbReference type="NCBI Taxonomy" id="5518"/>
    <lineage>
        <taxon>Eukaryota</taxon>
        <taxon>Fungi</taxon>
        <taxon>Dikarya</taxon>
        <taxon>Ascomycota</taxon>
        <taxon>Pezizomycotina</taxon>
        <taxon>Sordariomycetes</taxon>
        <taxon>Hypocreomycetidae</taxon>
        <taxon>Hypocreales</taxon>
        <taxon>Nectriaceae</taxon>
        <taxon>Fusarium</taxon>
    </lineage>
</organism>
<dbReference type="EMBL" id="CAAKMV010000125">
    <property type="protein sequence ID" value="VIO56621.1"/>
    <property type="molecule type" value="Genomic_DNA"/>
</dbReference>
<dbReference type="Proteomes" id="UP000746612">
    <property type="component" value="Unassembled WGS sequence"/>
</dbReference>
<reference evidence="3" key="1">
    <citation type="submission" date="2019-04" db="EMBL/GenBank/DDBJ databases">
        <authorList>
            <person name="Melise S."/>
            <person name="Noan J."/>
            <person name="Okalmin O."/>
        </authorList>
    </citation>
    <scope>NUCLEOTIDE SEQUENCE</scope>
    <source>
        <strain evidence="3">FN9</strain>
    </source>
</reference>
<evidence type="ECO:0000313" key="4">
    <source>
        <dbReference type="Proteomes" id="UP000746612"/>
    </source>
</evidence>